<organism evidence="2">
    <name type="scientific">Peltigera malacea</name>
    <dbReference type="NCBI Taxonomy" id="52884"/>
    <lineage>
        <taxon>Eukaryota</taxon>
        <taxon>Fungi</taxon>
        <taxon>Dikarya</taxon>
        <taxon>Ascomycota</taxon>
        <taxon>Pezizomycotina</taxon>
        <taxon>Lecanoromycetes</taxon>
        <taxon>OSLEUM clade</taxon>
        <taxon>Lecanoromycetidae</taxon>
        <taxon>Peltigerales</taxon>
        <taxon>Peltigerineae</taxon>
        <taxon>Peltigeraceae</taxon>
        <taxon>Peltigera</taxon>
    </lineage>
</organism>
<reference evidence="2" key="1">
    <citation type="journal article" date="2012" name="Fungal Biol.">
        <title>Mitochondrial genomes from the lichenized fungi Peltigera membranacea and Peltigera malacea: Features and phylogeny.</title>
        <authorList>
            <person name="Xavier B.B."/>
            <person name="Miao V.P."/>
            <person name="Jonsson Z.O."/>
            <person name="Andresson O.S."/>
        </authorList>
    </citation>
    <scope>NUCLEOTIDE SEQUENCE</scope>
    <source>
        <strain evidence="2">DB3992</strain>
    </source>
</reference>
<sequence length="310" mass="36151">MFAIPSKKRKFSSKVESKLDPFWVTGFFDAEGSFVISIYESKDRAIGWRVAPEFKITLHKRDEVILNNIKEFFGVGTITSYKYTLNYKVRTLKDITEIIIPHFEKYPLITQKKADYELFKQVILIIKDKNQLDKNALQEIVNIRASLGWGLSYKLLNEFPNTNPVTRPIIKDQEIKNPFWLTGFTDGEGSFMVSMSKVNNTLKERIQLEFKLTQHSRDIELMKYIALYLNCGNAYENRNAIDYRVVKLSDIIEKIIPFFQTYPLLGIKYLDFSDFVKVANLLNEKEHLTIEGLTKIKEIKAGMNKGRYLK</sequence>
<dbReference type="GO" id="GO:0005739">
    <property type="term" value="C:mitochondrion"/>
    <property type="evidence" value="ECO:0007669"/>
    <property type="project" value="UniProtKB-ARBA"/>
</dbReference>
<accession>G5CES5</accession>
<gene>
    <name evidence="2" type="primary">cox1</name>
</gene>
<name>G5CES5_9LECA</name>
<dbReference type="AlphaFoldDB" id="G5CES5"/>
<dbReference type="SUPFAM" id="SSF55608">
    <property type="entry name" value="Homing endonucleases"/>
    <property type="match status" value="2"/>
</dbReference>
<dbReference type="InterPro" id="IPR027434">
    <property type="entry name" value="Homing_endonucl"/>
</dbReference>
<dbReference type="RefSeq" id="YP_005351184.1">
    <property type="nucleotide sequence ID" value="NC_016955.1"/>
</dbReference>
<feature type="domain" description="Homing endonuclease LAGLIDADG" evidence="1">
    <location>
        <begin position="181"/>
        <end position="278"/>
    </location>
</feature>
<dbReference type="FunFam" id="3.10.28.10:FF:000010">
    <property type="entry name" value="LAGLIDADG homing endonuclease I-LtrII"/>
    <property type="match status" value="1"/>
</dbReference>
<dbReference type="PANTHER" id="PTHR36181">
    <property type="entry name" value="INTRON-ENCODED ENDONUCLEASE AI3-RELATED"/>
    <property type="match status" value="1"/>
</dbReference>
<dbReference type="InterPro" id="IPR004860">
    <property type="entry name" value="LAGLIDADG_dom"/>
</dbReference>
<keyword evidence="2" id="KW-0496">Mitochondrion</keyword>
<feature type="domain" description="Homing endonuclease LAGLIDADG" evidence="1">
    <location>
        <begin position="25"/>
        <end position="122"/>
    </location>
</feature>
<dbReference type="GeneID" id="11816582"/>
<geneLocation type="mitochondrion" evidence="2"/>
<dbReference type="Pfam" id="PF00961">
    <property type="entry name" value="LAGLIDADG_1"/>
    <property type="match status" value="2"/>
</dbReference>
<dbReference type="GO" id="GO:0004519">
    <property type="term" value="F:endonuclease activity"/>
    <property type="evidence" value="ECO:0007669"/>
    <property type="project" value="InterPro"/>
</dbReference>
<evidence type="ECO:0000313" key="2">
    <source>
        <dbReference type="EMBL" id="AEK48312.1"/>
    </source>
</evidence>
<protein>
    <submittedName>
        <fullName evidence="2">Orf933</fullName>
    </submittedName>
</protein>
<dbReference type="PANTHER" id="PTHR36181:SF4">
    <property type="entry name" value="LAGLIDADG ENDONUCLEASE"/>
    <property type="match status" value="1"/>
</dbReference>
<dbReference type="InterPro" id="IPR051289">
    <property type="entry name" value="LAGLIDADG_Endonuclease"/>
</dbReference>
<proteinExistence type="predicted"/>
<dbReference type="EMBL" id="JN088164">
    <property type="protein sequence ID" value="AEK48312.1"/>
    <property type="molecule type" value="Genomic_DNA"/>
</dbReference>
<dbReference type="Gene3D" id="3.10.28.10">
    <property type="entry name" value="Homing endonucleases"/>
    <property type="match status" value="2"/>
</dbReference>
<evidence type="ECO:0000259" key="1">
    <source>
        <dbReference type="Pfam" id="PF00961"/>
    </source>
</evidence>